<reference evidence="4 5" key="1">
    <citation type="submission" date="2024-09" db="EMBL/GenBank/DDBJ databases">
        <authorList>
            <person name="Sun Q."/>
            <person name="Mori K."/>
        </authorList>
    </citation>
    <scope>NUCLEOTIDE SEQUENCE [LARGE SCALE GENOMIC DNA]</scope>
    <source>
        <strain evidence="4 5">JCM 3307</strain>
    </source>
</reference>
<organism evidence="4 5">
    <name type="scientific">Dactylosporangium vinaceum</name>
    <dbReference type="NCBI Taxonomy" id="53362"/>
    <lineage>
        <taxon>Bacteria</taxon>
        <taxon>Bacillati</taxon>
        <taxon>Actinomycetota</taxon>
        <taxon>Actinomycetes</taxon>
        <taxon>Micromonosporales</taxon>
        <taxon>Micromonosporaceae</taxon>
        <taxon>Dactylosporangium</taxon>
    </lineage>
</organism>
<sequence length="580" mass="61397">MRRDKATLLRISAFSAAALLFTVLVIAVRVRWVPMESIDRGVANSLNRLVAPSDALVQLMGGISRLGSFGVLGWFIAIASVVLLVRRQFRLALFLLATSLGGLVLDPVLKIAVGRLRPVVEQPVAHGGGNSFPSGHSLNSFICYAALVLVFLPALPARWRRPLLIAVGALVALIGFSRLALGVHFLSDVLGGWSLAVAWVGLCAGAFELWRYERGEQVTAPLVVGLAPEAADDLQLTSSHPPIPERELPLLHSRGSDDAPARADGDAATTRGSDSPRGSGLTRGSGTPRGSDLAAARTDGDAATTRGSDPMRGSGTPRGSESRRGRGWIVAGLGVAWVLTFGALVGLGVPLARYRAGNGNILGDSTIPHWFAGHRTDALGHVTIVGSEVGNTHAILAIGLAIGALALAVIRRWRPVVFLVTVMFGELSLFLGSAAIVGRARPDVENMDGPMPTSSFPSGHVAATICIWLVAAVLVMPRTRAWWRWLPVAAAVLMPLWVAVSRMYRGMHHPTDILGSCVLAGLWVFAAWWLLRPNHDLAEEPAPARTRPSESTIQSPSPSETTRAAQSPSPNPSPNAVIAP</sequence>
<feature type="transmembrane region" description="Helical" evidence="2">
    <location>
        <begin position="163"/>
        <end position="186"/>
    </location>
</feature>
<keyword evidence="2" id="KW-1133">Transmembrane helix</keyword>
<evidence type="ECO:0000259" key="3">
    <source>
        <dbReference type="SMART" id="SM00014"/>
    </source>
</evidence>
<feature type="region of interest" description="Disordered" evidence="1">
    <location>
        <begin position="539"/>
        <end position="580"/>
    </location>
</feature>
<feature type="compositionally biased region" description="Low complexity" evidence="1">
    <location>
        <begin position="294"/>
        <end position="307"/>
    </location>
</feature>
<feature type="transmembrane region" description="Helical" evidence="2">
    <location>
        <begin position="92"/>
        <end position="113"/>
    </location>
</feature>
<feature type="transmembrane region" description="Helical" evidence="2">
    <location>
        <begin position="417"/>
        <end position="437"/>
    </location>
</feature>
<keyword evidence="2" id="KW-0812">Transmembrane</keyword>
<name>A0ABV5M6V8_9ACTN</name>
<dbReference type="InterPro" id="IPR036938">
    <property type="entry name" value="PAP2/HPO_sf"/>
</dbReference>
<dbReference type="EMBL" id="JBHMCA010000026">
    <property type="protein sequence ID" value="MFB9444596.1"/>
    <property type="molecule type" value="Genomic_DNA"/>
</dbReference>
<feature type="transmembrane region" description="Helical" evidence="2">
    <location>
        <begin position="138"/>
        <end position="156"/>
    </location>
</feature>
<feature type="transmembrane region" description="Helical" evidence="2">
    <location>
        <begin position="328"/>
        <end position="349"/>
    </location>
</feature>
<comment type="caution">
    <text evidence="4">The sequence shown here is derived from an EMBL/GenBank/DDBJ whole genome shotgun (WGS) entry which is preliminary data.</text>
</comment>
<feature type="domain" description="Phosphatidic acid phosphatase type 2/haloperoxidase" evidence="3">
    <location>
        <begin position="89"/>
        <end position="204"/>
    </location>
</feature>
<dbReference type="Pfam" id="PF01569">
    <property type="entry name" value="PAP2"/>
    <property type="match status" value="2"/>
</dbReference>
<feature type="transmembrane region" description="Helical" evidence="2">
    <location>
        <begin position="7"/>
        <end position="28"/>
    </location>
</feature>
<feature type="transmembrane region" description="Helical" evidence="2">
    <location>
        <begin position="66"/>
        <end position="85"/>
    </location>
</feature>
<evidence type="ECO:0000256" key="2">
    <source>
        <dbReference type="SAM" id="Phobius"/>
    </source>
</evidence>
<dbReference type="InterPro" id="IPR000326">
    <property type="entry name" value="PAP2/HPO"/>
</dbReference>
<evidence type="ECO:0000313" key="4">
    <source>
        <dbReference type="EMBL" id="MFB9444596.1"/>
    </source>
</evidence>
<evidence type="ECO:0000313" key="5">
    <source>
        <dbReference type="Proteomes" id="UP001589608"/>
    </source>
</evidence>
<proteinExistence type="predicted"/>
<feature type="transmembrane region" description="Helical" evidence="2">
    <location>
        <begin position="192"/>
        <end position="210"/>
    </location>
</feature>
<feature type="domain" description="Phosphatidic acid phosphatase type 2/haloperoxidase" evidence="3">
    <location>
        <begin position="418"/>
        <end position="528"/>
    </location>
</feature>
<dbReference type="Proteomes" id="UP001589608">
    <property type="component" value="Unassembled WGS sequence"/>
</dbReference>
<protein>
    <submittedName>
        <fullName evidence="4">Phosphatase PAP2 family protein</fullName>
    </submittedName>
</protein>
<feature type="compositionally biased region" description="Basic and acidic residues" evidence="1">
    <location>
        <begin position="243"/>
        <end position="265"/>
    </location>
</feature>
<feature type="compositionally biased region" description="Polar residues" evidence="1">
    <location>
        <begin position="549"/>
        <end position="566"/>
    </location>
</feature>
<dbReference type="CDD" id="cd03392">
    <property type="entry name" value="PAP2_like_2"/>
    <property type="match status" value="2"/>
</dbReference>
<feature type="transmembrane region" description="Helical" evidence="2">
    <location>
        <begin position="392"/>
        <end position="410"/>
    </location>
</feature>
<accession>A0ABV5M6V8</accession>
<dbReference type="SMART" id="SM00014">
    <property type="entry name" value="acidPPc"/>
    <property type="match status" value="2"/>
</dbReference>
<evidence type="ECO:0000256" key="1">
    <source>
        <dbReference type="SAM" id="MobiDB-lite"/>
    </source>
</evidence>
<keyword evidence="2" id="KW-0472">Membrane</keyword>
<feature type="transmembrane region" description="Helical" evidence="2">
    <location>
        <begin position="457"/>
        <end position="475"/>
    </location>
</feature>
<dbReference type="Gene3D" id="1.20.144.10">
    <property type="entry name" value="Phosphatidic acid phosphatase type 2/haloperoxidase"/>
    <property type="match status" value="2"/>
</dbReference>
<feature type="transmembrane region" description="Helical" evidence="2">
    <location>
        <begin position="513"/>
        <end position="531"/>
    </location>
</feature>
<dbReference type="PANTHER" id="PTHR14969">
    <property type="entry name" value="SPHINGOSINE-1-PHOSPHATE PHOSPHOHYDROLASE"/>
    <property type="match status" value="1"/>
</dbReference>
<dbReference type="PANTHER" id="PTHR14969:SF13">
    <property type="entry name" value="AT30094P"/>
    <property type="match status" value="1"/>
</dbReference>
<gene>
    <name evidence="4" type="ORF">ACFFTR_16085</name>
</gene>
<dbReference type="SUPFAM" id="SSF48317">
    <property type="entry name" value="Acid phosphatase/Vanadium-dependent haloperoxidase"/>
    <property type="match status" value="2"/>
</dbReference>
<dbReference type="RefSeq" id="WP_223101656.1">
    <property type="nucleotide sequence ID" value="NZ_CP061913.1"/>
</dbReference>
<feature type="region of interest" description="Disordered" evidence="1">
    <location>
        <begin position="235"/>
        <end position="323"/>
    </location>
</feature>
<feature type="transmembrane region" description="Helical" evidence="2">
    <location>
        <begin position="482"/>
        <end position="501"/>
    </location>
</feature>
<keyword evidence="5" id="KW-1185">Reference proteome</keyword>